<name>A0A8B5ZFY4_VIBCL</name>
<proteinExistence type="predicted"/>
<reference evidence="2 3" key="1">
    <citation type="submission" date="2019-06" db="EMBL/GenBank/DDBJ databases">
        <title>Vibrio cholerae phylogeny based on whole-genome sequencing reveals genetic diversity and population strucutre.</title>
        <authorList>
            <person name="Zhiqiu Y."/>
            <person name="Bin L."/>
            <person name="Lingyan J."/>
        </authorList>
    </citation>
    <scope>NUCLEOTIDE SEQUENCE [LARGE SCALE GENOMIC DNA]</scope>
    <source>
        <strain evidence="2 3">N2768</strain>
    </source>
</reference>
<keyword evidence="2" id="KW-0808">Transferase</keyword>
<dbReference type="Pfam" id="PF13679">
    <property type="entry name" value="Methyltransf_32"/>
    <property type="match status" value="1"/>
</dbReference>
<feature type="domain" description="Methyltransferase" evidence="1">
    <location>
        <begin position="106"/>
        <end position="230"/>
    </location>
</feature>
<evidence type="ECO:0000259" key="1">
    <source>
        <dbReference type="Pfam" id="PF13679"/>
    </source>
</evidence>
<dbReference type="GO" id="GO:0008168">
    <property type="term" value="F:methyltransferase activity"/>
    <property type="evidence" value="ECO:0007669"/>
    <property type="project" value="UniProtKB-KW"/>
</dbReference>
<sequence>MQALFIQLDSFLTQTQPFWRYEAFHACRLSALPWGDAYPELTAWLYALSQDEVVEYKTEPEKLSSVISGFFPRLKEMKLAFDISDSSLLSLPLPKFFDKGIPGRKWQQIEAISKVLVAHHQGTQWLEWCAGKGYLGRILAGVTQQPVVSFEYQAELCCSGQQEADALQLPMQFVQGDAFDERSAALFNSSTHAVALHACGDLHVKMLHYATSSHAAAISFSPCCYHLIRDNEYHAMSKVAAQSDLQLTRRELRLPLQETVTGGERIRRQRQQEMAYRLGFDALVSQVGHQAGYIPIPSIQKSKLSQGFAEFCQWAVQEKNIAIDFTHVDFAHFESLGHQRFWQMERISLVQDGFRRLLELWLVLDKALYLQDQGYQVRVSEFCDRKATPRNLVVNAWRRTEEARADNIGSLNH</sequence>
<dbReference type="AlphaFoldDB" id="A0A8B5ZFY4"/>
<dbReference type="Proteomes" id="UP000323583">
    <property type="component" value="Unassembled WGS sequence"/>
</dbReference>
<accession>A0A8B5ZFY4</accession>
<dbReference type="GO" id="GO:0032259">
    <property type="term" value="P:methylation"/>
    <property type="evidence" value="ECO:0007669"/>
    <property type="project" value="UniProtKB-KW"/>
</dbReference>
<keyword evidence="2" id="KW-0489">Methyltransferase</keyword>
<dbReference type="PANTHER" id="PTHR13369">
    <property type="match status" value="1"/>
</dbReference>
<evidence type="ECO:0000313" key="3">
    <source>
        <dbReference type="Proteomes" id="UP000323583"/>
    </source>
</evidence>
<comment type="caution">
    <text evidence="2">The sequence shown here is derived from an EMBL/GenBank/DDBJ whole genome shotgun (WGS) entry which is preliminary data.</text>
</comment>
<dbReference type="InterPro" id="IPR029063">
    <property type="entry name" value="SAM-dependent_MTases_sf"/>
</dbReference>
<organism evidence="2 3">
    <name type="scientific">Vibrio cholerae</name>
    <dbReference type="NCBI Taxonomy" id="666"/>
    <lineage>
        <taxon>Bacteria</taxon>
        <taxon>Pseudomonadati</taxon>
        <taxon>Pseudomonadota</taxon>
        <taxon>Gammaproteobacteria</taxon>
        <taxon>Vibrionales</taxon>
        <taxon>Vibrionaceae</taxon>
        <taxon>Vibrio</taxon>
    </lineage>
</organism>
<dbReference type="RefSeq" id="WP_001148213.1">
    <property type="nucleotide sequence ID" value="NZ_VHOE01000002.1"/>
</dbReference>
<gene>
    <name evidence="2" type="ORF">FXE67_17855</name>
</gene>
<dbReference type="InterPro" id="IPR025714">
    <property type="entry name" value="Methyltranfer_dom"/>
</dbReference>
<dbReference type="SUPFAM" id="SSF53335">
    <property type="entry name" value="S-adenosyl-L-methionine-dependent methyltransferases"/>
    <property type="match status" value="1"/>
</dbReference>
<dbReference type="EMBL" id="VSGZ01000044">
    <property type="protein sequence ID" value="TXY89806.1"/>
    <property type="molecule type" value="Genomic_DNA"/>
</dbReference>
<evidence type="ECO:0000313" key="2">
    <source>
        <dbReference type="EMBL" id="TXY89806.1"/>
    </source>
</evidence>
<protein>
    <submittedName>
        <fullName evidence="2">Methyltransferase</fullName>
    </submittedName>
</protein>
<dbReference type="PANTHER" id="PTHR13369:SF0">
    <property type="entry name" value="GLUTATHIONE S-TRANSFERASE C-TERMINAL DOMAIN-CONTAINING PROTEIN"/>
    <property type="match status" value="1"/>
</dbReference>